<gene>
    <name evidence="1" type="ORF">WH47_06007</name>
</gene>
<keyword evidence="2" id="KW-1185">Reference proteome</keyword>
<dbReference type="GO" id="GO:0003676">
    <property type="term" value="F:nucleic acid binding"/>
    <property type="evidence" value="ECO:0007669"/>
    <property type="project" value="InterPro"/>
</dbReference>
<feature type="non-terminal residue" evidence="1">
    <location>
        <position position="1"/>
    </location>
</feature>
<accession>A0A0L7REU1</accession>
<sequence length="59" mass="6703">NTHPHACTASMVKSNELKYNLYPPYSPDLAPSDFHLFPRLKKHSCQMRNFILEGSPGSK</sequence>
<dbReference type="Proteomes" id="UP000053825">
    <property type="component" value="Unassembled WGS sequence"/>
</dbReference>
<proteinExistence type="predicted"/>
<evidence type="ECO:0000313" key="2">
    <source>
        <dbReference type="Proteomes" id="UP000053825"/>
    </source>
</evidence>
<protein>
    <recommendedName>
        <fullName evidence="3">Histone-lysine N-methyltransferase SETMAR</fullName>
    </recommendedName>
</protein>
<dbReference type="EMBL" id="KQ414609">
    <property type="protein sequence ID" value="KOC69343.1"/>
    <property type="molecule type" value="Genomic_DNA"/>
</dbReference>
<dbReference type="InterPro" id="IPR036397">
    <property type="entry name" value="RNaseH_sf"/>
</dbReference>
<dbReference type="Gene3D" id="3.30.420.10">
    <property type="entry name" value="Ribonuclease H-like superfamily/Ribonuclease H"/>
    <property type="match status" value="1"/>
</dbReference>
<evidence type="ECO:0000313" key="1">
    <source>
        <dbReference type="EMBL" id="KOC69343.1"/>
    </source>
</evidence>
<evidence type="ECO:0008006" key="3">
    <source>
        <dbReference type="Google" id="ProtNLM"/>
    </source>
</evidence>
<dbReference type="AlphaFoldDB" id="A0A0L7REU1"/>
<organism evidence="1 2">
    <name type="scientific">Habropoda laboriosa</name>
    <dbReference type="NCBI Taxonomy" id="597456"/>
    <lineage>
        <taxon>Eukaryota</taxon>
        <taxon>Metazoa</taxon>
        <taxon>Ecdysozoa</taxon>
        <taxon>Arthropoda</taxon>
        <taxon>Hexapoda</taxon>
        <taxon>Insecta</taxon>
        <taxon>Pterygota</taxon>
        <taxon>Neoptera</taxon>
        <taxon>Endopterygota</taxon>
        <taxon>Hymenoptera</taxon>
        <taxon>Apocrita</taxon>
        <taxon>Aculeata</taxon>
        <taxon>Apoidea</taxon>
        <taxon>Anthophila</taxon>
        <taxon>Apidae</taxon>
        <taxon>Habropoda</taxon>
    </lineage>
</organism>
<reference evidence="1 2" key="1">
    <citation type="submission" date="2015-07" db="EMBL/GenBank/DDBJ databases">
        <title>The genome of Habropoda laboriosa.</title>
        <authorList>
            <person name="Pan H."/>
            <person name="Kapheim K."/>
        </authorList>
    </citation>
    <scope>NUCLEOTIDE SEQUENCE [LARGE SCALE GENOMIC DNA]</scope>
    <source>
        <strain evidence="1">0110345459</strain>
    </source>
</reference>
<name>A0A0L7REU1_9HYME</name>